<feature type="binding site" evidence="10">
    <location>
        <position position="265"/>
    </location>
    <ligand>
        <name>pyridoxal 5'-phosphate</name>
        <dbReference type="ChEBI" id="CHEBI:597326"/>
    </ligand>
</feature>
<evidence type="ECO:0000256" key="4">
    <source>
        <dbReference type="ARBA" id="ARBA00012681"/>
    </source>
</evidence>
<feature type="binding site" evidence="10">
    <location>
        <position position="74"/>
    </location>
    <ligand>
        <name>pyridoxal 5'-phosphate</name>
        <dbReference type="ChEBI" id="CHEBI:597326"/>
    </ligand>
</feature>
<dbReference type="GO" id="GO:0004124">
    <property type="term" value="F:cysteine synthase activity"/>
    <property type="evidence" value="ECO:0007669"/>
    <property type="project" value="UniProtKB-UniRule"/>
</dbReference>
<dbReference type="InterPro" id="IPR050214">
    <property type="entry name" value="Cys_Synth/Cystath_Beta-Synth"/>
</dbReference>
<dbReference type="AlphaFoldDB" id="A0A1W6WWA3"/>
<reference evidence="14 15" key="1">
    <citation type="submission" date="2017-04" db="EMBL/GenBank/DDBJ databases">
        <title>Complete Genome Sequence of Bacillus thuringiensis type Strain ATCC 10792.</title>
        <authorList>
            <person name="Oh D.-H."/>
            <person name="Park B.-J."/>
            <person name="Shuai W."/>
            <person name="Chelliah R."/>
        </authorList>
    </citation>
    <scope>NUCLEOTIDE SEQUENCE [LARGE SCALE GENOMIC DNA]</scope>
    <source>
        <strain evidence="14 15">ATCC 10792</strain>
    </source>
</reference>
<gene>
    <name evidence="14" type="ORF">CAB88_28960</name>
</gene>
<evidence type="ECO:0000259" key="13">
    <source>
        <dbReference type="Pfam" id="PF00291"/>
    </source>
</evidence>
<organism evidence="14 15">
    <name type="scientific">Bacillus thuringiensis</name>
    <dbReference type="NCBI Taxonomy" id="1428"/>
    <lineage>
        <taxon>Bacteria</taxon>
        <taxon>Bacillati</taxon>
        <taxon>Bacillota</taxon>
        <taxon>Bacilli</taxon>
        <taxon>Bacillales</taxon>
        <taxon>Bacillaceae</taxon>
        <taxon>Bacillus</taxon>
        <taxon>Bacillus cereus group</taxon>
    </lineage>
</organism>
<dbReference type="EC" id="2.5.1.47" evidence="4 12"/>
<evidence type="ECO:0000313" key="15">
    <source>
        <dbReference type="Proteomes" id="UP000194143"/>
    </source>
</evidence>
<dbReference type="FunFam" id="3.40.50.1100:FF:000006">
    <property type="entry name" value="Cysteine synthase"/>
    <property type="match status" value="1"/>
</dbReference>
<comment type="catalytic activity">
    <reaction evidence="9 12">
        <text>O-acetyl-L-serine + hydrogen sulfide = L-cysteine + acetate</text>
        <dbReference type="Rhea" id="RHEA:14829"/>
        <dbReference type="ChEBI" id="CHEBI:29919"/>
        <dbReference type="ChEBI" id="CHEBI:30089"/>
        <dbReference type="ChEBI" id="CHEBI:35235"/>
        <dbReference type="ChEBI" id="CHEBI:58340"/>
        <dbReference type="EC" id="2.5.1.47"/>
    </reaction>
</comment>
<dbReference type="InterPro" id="IPR036052">
    <property type="entry name" value="TrpB-like_PALP_sf"/>
</dbReference>
<dbReference type="NCBIfam" id="TIGR01136">
    <property type="entry name" value="cysKM"/>
    <property type="match status" value="1"/>
</dbReference>
<dbReference type="CDD" id="cd01561">
    <property type="entry name" value="CBS_like"/>
    <property type="match status" value="1"/>
</dbReference>
<evidence type="ECO:0000256" key="11">
    <source>
        <dbReference type="PIRSR" id="PIRSR605856-51"/>
    </source>
</evidence>
<dbReference type="Pfam" id="PF00291">
    <property type="entry name" value="PALP"/>
    <property type="match status" value="1"/>
</dbReference>
<accession>A0A1W6WWA3</accession>
<comment type="cofactor">
    <cofactor evidence="1 10 12">
        <name>pyridoxal 5'-phosphate</name>
        <dbReference type="ChEBI" id="CHEBI:597326"/>
    </cofactor>
</comment>
<dbReference type="PANTHER" id="PTHR10314">
    <property type="entry name" value="CYSTATHIONINE BETA-SYNTHASE"/>
    <property type="match status" value="1"/>
</dbReference>
<dbReference type="PROSITE" id="PS00901">
    <property type="entry name" value="CYS_SYNTHASE"/>
    <property type="match status" value="1"/>
</dbReference>
<feature type="binding site" evidence="10">
    <location>
        <begin position="177"/>
        <end position="181"/>
    </location>
    <ligand>
        <name>pyridoxal 5'-phosphate</name>
        <dbReference type="ChEBI" id="CHEBI:597326"/>
    </ligand>
</feature>
<dbReference type="GeneID" id="67464663"/>
<evidence type="ECO:0000256" key="10">
    <source>
        <dbReference type="PIRSR" id="PIRSR605856-50"/>
    </source>
</evidence>
<keyword evidence="6 12" id="KW-0808">Transferase</keyword>
<dbReference type="InterPro" id="IPR005856">
    <property type="entry name" value="Cys_synth"/>
</dbReference>
<evidence type="ECO:0000313" key="14">
    <source>
        <dbReference type="EMBL" id="ARP60860.1"/>
    </source>
</evidence>
<sequence>MRVAQSVSELIGKTPIVKLNRIVESDSADIYLKLEFMNPGSSVKDRIALAMIEDAEKKGLLKEGDTIIEPTSGNTGIGLAMVAAAKGYNAILVMPETMSIERRNLLRAYGAELVLTPGPEGMGGAIRKATELAKEHGYFIPQQFKNQSNPEIHRLTTGPEIIEQMGDQLDAFIAGIGTGGTITGAGGVLKEVYKDIKIYAVEPADSPVLSGGKPGPHKIQGIGAGFVPETLDVEVYDEIIQVKTEQAFEYARRVAKEEGILVGISSGAVIYAATEVAKKLGKGKKVLVIIPSNGERYLSTPLYQFES</sequence>
<feature type="domain" description="Tryptophan synthase beta chain-like PALP" evidence="13">
    <location>
        <begin position="7"/>
        <end position="291"/>
    </location>
</feature>
<evidence type="ECO:0000256" key="12">
    <source>
        <dbReference type="RuleBase" id="RU003985"/>
    </source>
</evidence>
<evidence type="ECO:0000256" key="5">
    <source>
        <dbReference type="ARBA" id="ARBA00022605"/>
    </source>
</evidence>
<keyword evidence="5 12" id="KW-0028">Amino-acid biosynthesis</keyword>
<evidence type="ECO:0000256" key="2">
    <source>
        <dbReference type="ARBA" id="ARBA00004962"/>
    </source>
</evidence>
<evidence type="ECO:0000256" key="6">
    <source>
        <dbReference type="ARBA" id="ARBA00022679"/>
    </source>
</evidence>
<dbReference type="InterPro" id="IPR001926">
    <property type="entry name" value="TrpB-like_PALP"/>
</dbReference>
<comment type="pathway">
    <text evidence="2">Amino-acid biosynthesis; L-cysteine biosynthesis; L-cysteine from L-serine: step 2/2.</text>
</comment>
<proteinExistence type="inferred from homology"/>
<protein>
    <recommendedName>
        <fullName evidence="4 12">Cysteine synthase</fullName>
        <ecNumber evidence="4 12">2.5.1.47</ecNumber>
    </recommendedName>
</protein>
<dbReference type="InterPro" id="IPR005859">
    <property type="entry name" value="CysK"/>
</dbReference>
<name>A0A1W6WWA3_BACTU</name>
<keyword evidence="7 10" id="KW-0663">Pyridoxal phosphate</keyword>
<evidence type="ECO:0000256" key="1">
    <source>
        <dbReference type="ARBA" id="ARBA00001933"/>
    </source>
</evidence>
<evidence type="ECO:0000256" key="7">
    <source>
        <dbReference type="ARBA" id="ARBA00022898"/>
    </source>
</evidence>
<comment type="similarity">
    <text evidence="3 12">Belongs to the cysteine synthase/cystathionine beta-synthase family.</text>
</comment>
<dbReference type="UniPathway" id="UPA00136">
    <property type="reaction ID" value="UER00200"/>
</dbReference>
<keyword evidence="15" id="KW-1185">Reference proteome</keyword>
<dbReference type="GO" id="GO:0006535">
    <property type="term" value="P:cysteine biosynthetic process from serine"/>
    <property type="evidence" value="ECO:0007669"/>
    <property type="project" value="UniProtKB-UniRule"/>
</dbReference>
<dbReference type="InterPro" id="IPR001216">
    <property type="entry name" value="P-phosphate_BS"/>
</dbReference>
<dbReference type="Proteomes" id="UP000194143">
    <property type="component" value="Chromosome"/>
</dbReference>
<evidence type="ECO:0000256" key="3">
    <source>
        <dbReference type="ARBA" id="ARBA00007103"/>
    </source>
</evidence>
<feature type="modified residue" description="N6-(pyridoxal phosphate)lysine" evidence="11">
    <location>
        <position position="44"/>
    </location>
</feature>
<evidence type="ECO:0000256" key="9">
    <source>
        <dbReference type="ARBA" id="ARBA00047931"/>
    </source>
</evidence>
<dbReference type="Gene3D" id="3.40.50.1100">
    <property type="match status" value="2"/>
</dbReference>
<dbReference type="SMR" id="A0A1W6WWA3"/>
<dbReference type="SUPFAM" id="SSF53686">
    <property type="entry name" value="Tryptophan synthase beta subunit-like PLP-dependent enzymes"/>
    <property type="match status" value="1"/>
</dbReference>
<dbReference type="RefSeq" id="WP_001261714.1">
    <property type="nucleotide sequence ID" value="NZ_CP021061.1"/>
</dbReference>
<dbReference type="NCBIfam" id="TIGR01139">
    <property type="entry name" value="cysK"/>
    <property type="match status" value="1"/>
</dbReference>
<evidence type="ECO:0000256" key="8">
    <source>
        <dbReference type="ARBA" id="ARBA00023192"/>
    </source>
</evidence>
<keyword evidence="8 12" id="KW-0198">Cysteine biosynthesis</keyword>
<dbReference type="EMBL" id="CP021061">
    <property type="protein sequence ID" value="ARP60860.1"/>
    <property type="molecule type" value="Genomic_DNA"/>
</dbReference>